<keyword evidence="1" id="KW-1133">Transmembrane helix</keyword>
<accession>A0A9J6PTC2</accession>
<protein>
    <submittedName>
        <fullName evidence="2">Uncharacterized protein</fullName>
    </submittedName>
</protein>
<gene>
    <name evidence="2" type="ORF">N5923_15685</name>
</gene>
<comment type="caution">
    <text evidence="2">The sequence shown here is derived from an EMBL/GenBank/DDBJ whole genome shotgun (WGS) entry which is preliminary data.</text>
</comment>
<evidence type="ECO:0000256" key="1">
    <source>
        <dbReference type="SAM" id="Phobius"/>
    </source>
</evidence>
<feature type="transmembrane region" description="Helical" evidence="1">
    <location>
        <begin position="12"/>
        <end position="30"/>
    </location>
</feature>
<keyword evidence="1" id="KW-0472">Membrane</keyword>
<evidence type="ECO:0000313" key="2">
    <source>
        <dbReference type="EMBL" id="MCU5778933.1"/>
    </source>
</evidence>
<sequence length="96" mass="10509">MKKLIKRENINTIIALSGLVLAACSFYNQFKPETDKLEMAVNTGFVASSELELNKDIAVPKALYGDSTRFTGPASITLEVSNNMSRPVTIKKSTLN</sequence>
<reference evidence="2" key="1">
    <citation type="submission" date="2022-09" db="EMBL/GenBank/DDBJ databases">
        <title>Winslowiella arboricola sp. nov., isolated from bleeding cankers on broadleaf hosts.</title>
        <authorList>
            <person name="Brady C."/>
            <person name="Kaur S."/>
            <person name="Crampton B."/>
            <person name="Maddock D."/>
            <person name="Arnold D."/>
            <person name="Denman S."/>
        </authorList>
    </citation>
    <scope>NUCLEOTIDE SEQUENCE</scope>
    <source>
        <strain evidence="2">BAC 15a-03b</strain>
    </source>
</reference>
<dbReference type="PROSITE" id="PS51257">
    <property type="entry name" value="PROKAR_LIPOPROTEIN"/>
    <property type="match status" value="1"/>
</dbReference>
<name>A0A9J6PTC2_9GAMM</name>
<dbReference type="AlphaFoldDB" id="A0A9J6PTC2"/>
<dbReference type="Proteomes" id="UP001064262">
    <property type="component" value="Unassembled WGS sequence"/>
</dbReference>
<proteinExistence type="predicted"/>
<dbReference type="EMBL" id="JAODIM010000042">
    <property type="protein sequence ID" value="MCU5778933.1"/>
    <property type="molecule type" value="Genomic_DNA"/>
</dbReference>
<dbReference type="RefSeq" id="WP_267143666.1">
    <property type="nucleotide sequence ID" value="NZ_JAODIL010000078.1"/>
</dbReference>
<evidence type="ECO:0000313" key="3">
    <source>
        <dbReference type="Proteomes" id="UP001064262"/>
    </source>
</evidence>
<organism evidence="2 3">
    <name type="scientific">Winslowiella arboricola</name>
    <dbReference type="NCBI Taxonomy" id="2978220"/>
    <lineage>
        <taxon>Bacteria</taxon>
        <taxon>Pseudomonadati</taxon>
        <taxon>Pseudomonadota</taxon>
        <taxon>Gammaproteobacteria</taxon>
        <taxon>Enterobacterales</taxon>
        <taxon>Erwiniaceae</taxon>
        <taxon>Winslowiella</taxon>
    </lineage>
</organism>
<keyword evidence="3" id="KW-1185">Reference proteome</keyword>
<keyword evidence="1" id="KW-0812">Transmembrane</keyword>